<dbReference type="RefSeq" id="WP_244727855.1">
    <property type="nucleotide sequence ID" value="NZ_JALIRP010000008.1"/>
</dbReference>
<dbReference type="PANTHER" id="PTHR22916:SF65">
    <property type="entry name" value="SLR1065 PROTEIN"/>
    <property type="match status" value="1"/>
</dbReference>
<name>A0A9X1WUN0_9BACL</name>
<dbReference type="EMBL" id="JALIRP010000008">
    <property type="protein sequence ID" value="MCJ8013888.1"/>
    <property type="molecule type" value="Genomic_DNA"/>
</dbReference>
<gene>
    <name evidence="3" type="ORF">MUG84_19360</name>
</gene>
<dbReference type="PANTHER" id="PTHR22916">
    <property type="entry name" value="GLYCOSYLTRANSFERASE"/>
    <property type="match status" value="1"/>
</dbReference>
<evidence type="ECO:0000259" key="2">
    <source>
        <dbReference type="Pfam" id="PF00535"/>
    </source>
</evidence>
<protein>
    <submittedName>
        <fullName evidence="3">Glycosyltransferase</fullName>
        <ecNumber evidence="3">2.4.-.-</ecNumber>
    </submittedName>
</protein>
<keyword evidence="3" id="KW-0328">Glycosyltransferase</keyword>
<dbReference type="EC" id="2.4.-.-" evidence="3"/>
<feature type="domain" description="Glycosyltransferase 2-like" evidence="2">
    <location>
        <begin position="6"/>
        <end position="163"/>
    </location>
</feature>
<dbReference type="GO" id="GO:0016757">
    <property type="term" value="F:glycosyltransferase activity"/>
    <property type="evidence" value="ECO:0007669"/>
    <property type="project" value="UniProtKB-KW"/>
</dbReference>
<reference evidence="3" key="1">
    <citation type="submission" date="2022-04" db="EMBL/GenBank/DDBJ databases">
        <title>Paenibacillus mangrovi sp. nov., a novel endophytic bacterium isolated from bark of Kandelia candel.</title>
        <authorList>
            <person name="Tuo L."/>
        </authorList>
    </citation>
    <scope>NUCLEOTIDE SEQUENCE</scope>
    <source>
        <strain evidence="3">KQZ6P-2</strain>
    </source>
</reference>
<evidence type="ECO:0000256" key="1">
    <source>
        <dbReference type="ARBA" id="ARBA00006739"/>
    </source>
</evidence>
<dbReference type="InterPro" id="IPR001173">
    <property type="entry name" value="Glyco_trans_2-like"/>
</dbReference>
<accession>A0A9X1WUN0</accession>
<dbReference type="InterPro" id="IPR029044">
    <property type="entry name" value="Nucleotide-diphossugar_trans"/>
</dbReference>
<sequence>MKPLVTVVIPFYNDPYVDQAIQSVLDQSYAPLEIIVVDDGSSQYTERLIPYYPYIHYLGTSNGGTASALNHGIKHASGKYVAWLSSDDLFYPDKIERQVQFMVQKNALISYTNFNYIDDQNRITQHHASLVFAHLLEFYYCFFRGNPVNGCTVMMRRDLFNRIGMFNTSLPYTHDLDFWYRVILSGIPFPYLDESLVGYRWHNAMGTVKHRTAIDKEFVQTQARMRDSLTRLILNMGGH</sequence>
<keyword evidence="3" id="KW-0808">Transferase</keyword>
<proteinExistence type="inferred from homology"/>
<evidence type="ECO:0000313" key="3">
    <source>
        <dbReference type="EMBL" id="MCJ8013888.1"/>
    </source>
</evidence>
<dbReference type="Gene3D" id="3.90.550.10">
    <property type="entry name" value="Spore Coat Polysaccharide Biosynthesis Protein SpsA, Chain A"/>
    <property type="match status" value="1"/>
</dbReference>
<organism evidence="3 4">
    <name type="scientific">Paenibacillus mangrovi</name>
    <dbReference type="NCBI Taxonomy" id="2931978"/>
    <lineage>
        <taxon>Bacteria</taxon>
        <taxon>Bacillati</taxon>
        <taxon>Bacillota</taxon>
        <taxon>Bacilli</taxon>
        <taxon>Bacillales</taxon>
        <taxon>Paenibacillaceae</taxon>
        <taxon>Paenibacillus</taxon>
    </lineage>
</organism>
<dbReference type="Proteomes" id="UP001139347">
    <property type="component" value="Unassembled WGS sequence"/>
</dbReference>
<dbReference type="SUPFAM" id="SSF53448">
    <property type="entry name" value="Nucleotide-diphospho-sugar transferases"/>
    <property type="match status" value="1"/>
</dbReference>
<comment type="caution">
    <text evidence="3">The sequence shown here is derived from an EMBL/GenBank/DDBJ whole genome shotgun (WGS) entry which is preliminary data.</text>
</comment>
<keyword evidence="4" id="KW-1185">Reference proteome</keyword>
<dbReference type="AlphaFoldDB" id="A0A9X1WUN0"/>
<evidence type="ECO:0000313" key="4">
    <source>
        <dbReference type="Proteomes" id="UP001139347"/>
    </source>
</evidence>
<comment type="similarity">
    <text evidence="1">Belongs to the glycosyltransferase 2 family.</text>
</comment>
<dbReference type="Pfam" id="PF00535">
    <property type="entry name" value="Glycos_transf_2"/>
    <property type="match status" value="1"/>
</dbReference>